<dbReference type="CDD" id="cd07043">
    <property type="entry name" value="STAS_anti-anti-sigma_factors"/>
    <property type="match status" value="1"/>
</dbReference>
<dbReference type="InterPro" id="IPR002645">
    <property type="entry name" value="STAS_dom"/>
</dbReference>
<comment type="caution">
    <text evidence="4">The sequence shown here is derived from an EMBL/GenBank/DDBJ whole genome shotgun (WGS) entry which is preliminary data.</text>
</comment>
<evidence type="ECO:0000259" key="3">
    <source>
        <dbReference type="PROSITE" id="PS50801"/>
    </source>
</evidence>
<dbReference type="PaxDb" id="411902-CLOBOL_07329"/>
<dbReference type="InterPro" id="IPR003658">
    <property type="entry name" value="Anti-sigma_ant"/>
</dbReference>
<dbReference type="InterPro" id="IPR036513">
    <property type="entry name" value="STAS_dom_sf"/>
</dbReference>
<protein>
    <recommendedName>
        <fullName evidence="2">Anti-sigma factor antagonist</fullName>
    </recommendedName>
</protein>
<proteinExistence type="inferred from homology"/>
<dbReference type="AlphaFoldDB" id="A8S5V4"/>
<dbReference type="PANTHER" id="PTHR33495">
    <property type="entry name" value="ANTI-SIGMA FACTOR ANTAGONIST TM_1081-RELATED-RELATED"/>
    <property type="match status" value="1"/>
</dbReference>
<evidence type="ECO:0000313" key="5">
    <source>
        <dbReference type="Proteomes" id="UP000005396"/>
    </source>
</evidence>
<dbReference type="SUPFAM" id="SSF52091">
    <property type="entry name" value="SpoIIaa-like"/>
    <property type="match status" value="1"/>
</dbReference>
<dbReference type="HOGENOM" id="CLU_115403_9_2_9"/>
<dbReference type="NCBIfam" id="TIGR00377">
    <property type="entry name" value="ant_ant_sig"/>
    <property type="match status" value="1"/>
</dbReference>
<feature type="domain" description="STAS" evidence="3">
    <location>
        <begin position="21"/>
        <end position="101"/>
    </location>
</feature>
<dbReference type="eggNOG" id="COG1366">
    <property type="taxonomic scope" value="Bacteria"/>
</dbReference>
<accession>A8S5V4</accession>
<dbReference type="Pfam" id="PF01740">
    <property type="entry name" value="STAS"/>
    <property type="match status" value="1"/>
</dbReference>
<dbReference type="GO" id="GO:0043856">
    <property type="term" value="F:anti-sigma factor antagonist activity"/>
    <property type="evidence" value="ECO:0007669"/>
    <property type="project" value="InterPro"/>
</dbReference>
<reference evidence="4 5" key="2">
    <citation type="submission" date="2007-09" db="EMBL/GenBank/DDBJ databases">
        <title>Draft genome sequence of Clostridium bolteae (ATCC BAA-613).</title>
        <authorList>
            <person name="Sudarsanam P."/>
            <person name="Ley R."/>
            <person name="Guruge J."/>
            <person name="Turnbaugh P.J."/>
            <person name="Mahowald M."/>
            <person name="Liep D."/>
            <person name="Gordon J."/>
        </authorList>
    </citation>
    <scope>NUCLEOTIDE SEQUENCE [LARGE SCALE GENOMIC DNA]</scope>
    <source>
        <strain evidence="5">ATCC BAA-613 / DSM 15670 / CCUG 46953 / JCM 12243 / WAL 16351</strain>
    </source>
</reference>
<sequence length="101" mass="11277">MPFCGRIEVSYMTEVKTAVKISVAQAPELEKALKSVLETEEKEIVVNMEDTIYMSSVGLRVFASIQKKINASGKTMVLKNVRPQMKEIFEVTGFVGVLSFE</sequence>
<dbReference type="Gene3D" id="3.30.750.24">
    <property type="entry name" value="STAS domain"/>
    <property type="match status" value="1"/>
</dbReference>
<evidence type="ECO:0000256" key="2">
    <source>
        <dbReference type="RuleBase" id="RU003749"/>
    </source>
</evidence>
<dbReference type="PANTHER" id="PTHR33495:SF2">
    <property type="entry name" value="ANTI-SIGMA FACTOR ANTAGONIST TM_1081-RELATED"/>
    <property type="match status" value="1"/>
</dbReference>
<dbReference type="EMBL" id="ABCC02000078">
    <property type="protein sequence ID" value="EDP12412.1"/>
    <property type="molecule type" value="Genomic_DNA"/>
</dbReference>
<evidence type="ECO:0000256" key="1">
    <source>
        <dbReference type="ARBA" id="ARBA00009013"/>
    </source>
</evidence>
<gene>
    <name evidence="4" type="ORF">CLOBOL_07329</name>
</gene>
<comment type="similarity">
    <text evidence="1 2">Belongs to the anti-sigma-factor antagonist family.</text>
</comment>
<dbReference type="Proteomes" id="UP000005396">
    <property type="component" value="Unassembled WGS sequence"/>
</dbReference>
<reference evidence="4 5" key="1">
    <citation type="submission" date="2007-08" db="EMBL/GenBank/DDBJ databases">
        <authorList>
            <person name="Fulton L."/>
            <person name="Clifton S."/>
            <person name="Fulton B."/>
            <person name="Xu J."/>
            <person name="Minx P."/>
            <person name="Pepin K.H."/>
            <person name="Johnson M."/>
            <person name="Thiruvilangam P."/>
            <person name="Bhonagiri V."/>
            <person name="Nash W.E."/>
            <person name="Mardis E.R."/>
            <person name="Wilson R.K."/>
        </authorList>
    </citation>
    <scope>NUCLEOTIDE SEQUENCE [LARGE SCALE GENOMIC DNA]</scope>
    <source>
        <strain evidence="5">ATCC BAA-613 / DSM 15670 / CCUG 46953 / JCM 12243 / WAL 16351</strain>
    </source>
</reference>
<name>A8S5V4_ENTBW</name>
<organism evidence="4 5">
    <name type="scientific">Enterocloster bolteae (strain ATCC BAA-613 / DSM 15670 / CCUG 46953 / JCM 12243 / WAL 16351)</name>
    <name type="common">Clostridium bolteae</name>
    <dbReference type="NCBI Taxonomy" id="411902"/>
    <lineage>
        <taxon>Bacteria</taxon>
        <taxon>Bacillati</taxon>
        <taxon>Bacillota</taxon>
        <taxon>Clostridia</taxon>
        <taxon>Lachnospirales</taxon>
        <taxon>Lachnospiraceae</taxon>
        <taxon>Enterocloster</taxon>
    </lineage>
</organism>
<evidence type="ECO:0000313" key="4">
    <source>
        <dbReference type="EMBL" id="EDP12412.1"/>
    </source>
</evidence>
<dbReference type="PROSITE" id="PS50801">
    <property type="entry name" value="STAS"/>
    <property type="match status" value="1"/>
</dbReference>